<dbReference type="Proteomes" id="UP001356095">
    <property type="component" value="Unassembled WGS sequence"/>
</dbReference>
<evidence type="ECO:0000313" key="2">
    <source>
        <dbReference type="Proteomes" id="UP001356095"/>
    </source>
</evidence>
<name>A0ABU7KGG5_9ACTN</name>
<evidence type="ECO:0000313" key="1">
    <source>
        <dbReference type="EMBL" id="MEE2041335.1"/>
    </source>
</evidence>
<accession>A0ABU7KGG5</accession>
<protein>
    <submittedName>
        <fullName evidence="1">Uncharacterized protein</fullName>
    </submittedName>
</protein>
<proteinExistence type="predicted"/>
<reference evidence="1 2" key="1">
    <citation type="submission" date="2023-08" db="EMBL/GenBank/DDBJ databases">
        <authorList>
            <person name="Girao M."/>
            <person name="Carvalho M.F."/>
        </authorList>
    </citation>
    <scope>NUCLEOTIDE SEQUENCE [LARGE SCALE GENOMIC DNA]</scope>
    <source>
        <strain evidence="1 2">CT-R113</strain>
    </source>
</reference>
<sequence>MTGRARLQFMNNSPDVVAEFSADIPDEYNTTLVRALRALANEIESNKD</sequence>
<gene>
    <name evidence="1" type="ORF">Q8791_29335</name>
</gene>
<organism evidence="1 2">
    <name type="scientific">Nocardiopsis codii</name>
    <dbReference type="NCBI Taxonomy" id="3065942"/>
    <lineage>
        <taxon>Bacteria</taxon>
        <taxon>Bacillati</taxon>
        <taxon>Actinomycetota</taxon>
        <taxon>Actinomycetes</taxon>
        <taxon>Streptosporangiales</taxon>
        <taxon>Nocardiopsidaceae</taxon>
        <taxon>Nocardiopsis</taxon>
    </lineage>
</organism>
<dbReference type="EMBL" id="JAUZMY010000047">
    <property type="protein sequence ID" value="MEE2041335.1"/>
    <property type="molecule type" value="Genomic_DNA"/>
</dbReference>
<keyword evidence="2" id="KW-1185">Reference proteome</keyword>
<comment type="caution">
    <text evidence="1">The sequence shown here is derived from an EMBL/GenBank/DDBJ whole genome shotgun (WGS) entry which is preliminary data.</text>
</comment>